<dbReference type="EMBL" id="JAZHXJ010001509">
    <property type="protein sequence ID" value="KAL1844723.1"/>
    <property type="molecule type" value="Genomic_DNA"/>
</dbReference>
<evidence type="ECO:0000313" key="3">
    <source>
        <dbReference type="Proteomes" id="UP001586593"/>
    </source>
</evidence>
<feature type="compositionally biased region" description="Polar residues" evidence="1">
    <location>
        <begin position="148"/>
        <end position="161"/>
    </location>
</feature>
<dbReference type="Proteomes" id="UP001586593">
    <property type="component" value="Unassembled WGS sequence"/>
</dbReference>
<evidence type="ECO:0000256" key="1">
    <source>
        <dbReference type="SAM" id="MobiDB-lite"/>
    </source>
</evidence>
<proteinExistence type="predicted"/>
<feature type="region of interest" description="Disordered" evidence="1">
    <location>
        <begin position="144"/>
        <end position="173"/>
    </location>
</feature>
<reference evidence="2 3" key="1">
    <citation type="journal article" date="2024" name="Commun. Biol.">
        <title>Comparative genomic analysis of thermophilic fungi reveals convergent evolutionary adaptations and gene losses.</title>
        <authorList>
            <person name="Steindorff A.S."/>
            <person name="Aguilar-Pontes M.V."/>
            <person name="Robinson A.J."/>
            <person name="Andreopoulos B."/>
            <person name="LaButti K."/>
            <person name="Kuo A."/>
            <person name="Mondo S."/>
            <person name="Riley R."/>
            <person name="Otillar R."/>
            <person name="Haridas S."/>
            <person name="Lipzen A."/>
            <person name="Grimwood J."/>
            <person name="Schmutz J."/>
            <person name="Clum A."/>
            <person name="Reid I.D."/>
            <person name="Moisan M.C."/>
            <person name="Butler G."/>
            <person name="Nguyen T.T.M."/>
            <person name="Dewar K."/>
            <person name="Conant G."/>
            <person name="Drula E."/>
            <person name="Henrissat B."/>
            <person name="Hansel C."/>
            <person name="Singer S."/>
            <person name="Hutchinson M.I."/>
            <person name="de Vries R.P."/>
            <person name="Natvig D.O."/>
            <person name="Powell A.J."/>
            <person name="Tsang A."/>
            <person name="Grigoriev I.V."/>
        </authorList>
    </citation>
    <scope>NUCLEOTIDE SEQUENCE [LARGE SCALE GENOMIC DNA]</scope>
    <source>
        <strain evidence="2 3">ATCC 24622</strain>
    </source>
</reference>
<keyword evidence="3" id="KW-1185">Reference proteome</keyword>
<name>A0ABR3VSR8_9PEZI</name>
<accession>A0ABR3VSR8</accession>
<sequence>MEVILHVCRGSRVLPWRSRTRGHKDMFPSLMDQPSCNASLTRYVPTSCTRDIRPRSLLSTLLDGRPIQELVQALAPSHAASVHRARTPLASTERATVATTYPERYLGGFEVPGRTSGIWHLGMVFQVGTVDEVLTLGTGIPGRDLISPQFTHRGTSETQRPASAPFPTRPSAQ</sequence>
<evidence type="ECO:0000313" key="2">
    <source>
        <dbReference type="EMBL" id="KAL1844723.1"/>
    </source>
</evidence>
<comment type="caution">
    <text evidence="2">The sequence shown here is derived from an EMBL/GenBank/DDBJ whole genome shotgun (WGS) entry which is preliminary data.</text>
</comment>
<organism evidence="2 3">
    <name type="scientific">Phialemonium thermophilum</name>
    <dbReference type="NCBI Taxonomy" id="223376"/>
    <lineage>
        <taxon>Eukaryota</taxon>
        <taxon>Fungi</taxon>
        <taxon>Dikarya</taxon>
        <taxon>Ascomycota</taxon>
        <taxon>Pezizomycotina</taxon>
        <taxon>Sordariomycetes</taxon>
        <taxon>Sordariomycetidae</taxon>
        <taxon>Cephalothecales</taxon>
        <taxon>Cephalothecaceae</taxon>
        <taxon>Phialemonium</taxon>
    </lineage>
</organism>
<gene>
    <name evidence="2" type="ORF">VTK73DRAFT_1962</name>
</gene>
<protein>
    <submittedName>
        <fullName evidence="2">Uncharacterized protein</fullName>
    </submittedName>
</protein>